<organism evidence="2 3">
    <name type="scientific">Mycobacterium kyorinense</name>
    <dbReference type="NCBI Taxonomy" id="487514"/>
    <lineage>
        <taxon>Bacteria</taxon>
        <taxon>Bacillati</taxon>
        <taxon>Actinomycetota</taxon>
        <taxon>Actinomycetes</taxon>
        <taxon>Mycobacteriales</taxon>
        <taxon>Mycobacteriaceae</taxon>
        <taxon>Mycobacterium</taxon>
    </lineage>
</organism>
<evidence type="ECO:0000313" key="3">
    <source>
        <dbReference type="Proteomes" id="UP000193487"/>
    </source>
</evidence>
<sequence>MSELRVTPELLTHASAEFGAVAQELRAGLGSIDDEVGKLLGGSWTGEASSSYGAVWREWHEGASKVLGGGDDDVGVVGRCGVALCADRSGGRRGHRRGGGVGVSAFRVDPAALLAAAERMSQFEQQMEDKLAHLTATERSLGTAWDGSGGQAQAGAQQRWSEGAAEMRQALADLRRIAVGAHENYHGAAQTNIRNWG</sequence>
<gene>
    <name evidence="2" type="ORF">AWC14_18190</name>
</gene>
<dbReference type="InterPro" id="IPR036689">
    <property type="entry name" value="ESAT-6-like_sf"/>
</dbReference>
<evidence type="ECO:0000256" key="1">
    <source>
        <dbReference type="SAM" id="MobiDB-lite"/>
    </source>
</evidence>
<dbReference type="Proteomes" id="UP000193487">
    <property type="component" value="Unassembled WGS sequence"/>
</dbReference>
<dbReference type="RefSeq" id="WP_085240915.1">
    <property type="nucleotide sequence ID" value="NZ_LQPE01000004.1"/>
</dbReference>
<dbReference type="InterPro" id="IPR010310">
    <property type="entry name" value="T7SS_ESAT-6-like"/>
</dbReference>
<dbReference type="AlphaFoldDB" id="A0A1X1YM39"/>
<evidence type="ECO:0000313" key="2">
    <source>
        <dbReference type="EMBL" id="ORW12124.1"/>
    </source>
</evidence>
<dbReference type="OrthoDB" id="4748308at2"/>
<evidence type="ECO:0008006" key="4">
    <source>
        <dbReference type="Google" id="ProtNLM"/>
    </source>
</evidence>
<keyword evidence="3" id="KW-1185">Reference proteome</keyword>
<protein>
    <recommendedName>
        <fullName evidence="4">ESAT-6-like protein</fullName>
    </recommendedName>
</protein>
<name>A0A1X1YM39_9MYCO</name>
<dbReference type="Pfam" id="PF06013">
    <property type="entry name" value="WXG100"/>
    <property type="match status" value="2"/>
</dbReference>
<dbReference type="EMBL" id="LQPE01000004">
    <property type="protein sequence ID" value="ORW12124.1"/>
    <property type="molecule type" value="Genomic_DNA"/>
</dbReference>
<dbReference type="Gene3D" id="1.10.287.1060">
    <property type="entry name" value="ESAT-6-like"/>
    <property type="match status" value="2"/>
</dbReference>
<comment type="caution">
    <text evidence="2">The sequence shown here is derived from an EMBL/GenBank/DDBJ whole genome shotgun (WGS) entry which is preliminary data.</text>
</comment>
<dbReference type="SUPFAM" id="SSF140453">
    <property type="entry name" value="EsxAB dimer-like"/>
    <property type="match status" value="2"/>
</dbReference>
<reference evidence="2 3" key="1">
    <citation type="submission" date="2016-01" db="EMBL/GenBank/DDBJ databases">
        <title>The new phylogeny of the genus Mycobacterium.</title>
        <authorList>
            <person name="Tarcisio F."/>
            <person name="Conor M."/>
            <person name="Antonella G."/>
            <person name="Elisabetta G."/>
            <person name="Giulia F.S."/>
            <person name="Sara T."/>
            <person name="Anna F."/>
            <person name="Clotilde B."/>
            <person name="Roberto B."/>
            <person name="Veronica D.S."/>
            <person name="Fabio R."/>
            <person name="Monica P."/>
            <person name="Olivier J."/>
            <person name="Enrico T."/>
            <person name="Nicola S."/>
        </authorList>
    </citation>
    <scope>NUCLEOTIDE SEQUENCE [LARGE SCALE GENOMIC DNA]</scope>
    <source>
        <strain evidence="2 3">DSM 45166</strain>
    </source>
</reference>
<feature type="region of interest" description="Disordered" evidence="1">
    <location>
        <begin position="142"/>
        <end position="161"/>
    </location>
</feature>
<accession>A0A1X1YM39</accession>
<proteinExistence type="predicted"/>